<dbReference type="InterPro" id="IPR017115">
    <property type="entry name" value="Tellurite_resistance_TerA"/>
</dbReference>
<feature type="domain" description="TerD" evidence="2">
    <location>
        <begin position="1"/>
        <end position="183"/>
    </location>
</feature>
<evidence type="ECO:0000259" key="2">
    <source>
        <dbReference type="Pfam" id="PF02342"/>
    </source>
</evidence>
<evidence type="ECO:0000256" key="1">
    <source>
        <dbReference type="SAM" id="MobiDB-lite"/>
    </source>
</evidence>
<dbReference type="CDD" id="cd06974">
    <property type="entry name" value="TerD_like"/>
    <property type="match status" value="2"/>
</dbReference>
<dbReference type="PANTHER" id="PTHR32097:SF17">
    <property type="entry name" value="CAMP-BINDING PROTEIN 1-RELATED"/>
    <property type="match status" value="1"/>
</dbReference>
<dbReference type="EMBL" id="JAPCKK010000017">
    <property type="protein sequence ID" value="MDP4098052.1"/>
    <property type="molecule type" value="Genomic_DNA"/>
</dbReference>
<dbReference type="InterPro" id="IPR003325">
    <property type="entry name" value="TerD"/>
</dbReference>
<evidence type="ECO:0000313" key="3">
    <source>
        <dbReference type="EMBL" id="MDP4098052.1"/>
    </source>
</evidence>
<organism evidence="3 4">
    <name type="scientific">Paenibacillus zeirhizosphaerae</name>
    <dbReference type="NCBI Taxonomy" id="2987519"/>
    <lineage>
        <taxon>Bacteria</taxon>
        <taxon>Bacillati</taxon>
        <taxon>Bacillota</taxon>
        <taxon>Bacilli</taxon>
        <taxon>Bacillales</taxon>
        <taxon>Paenibacillaceae</taxon>
        <taxon>Paenibacillus</taxon>
    </lineage>
</organism>
<dbReference type="Gene3D" id="2.60.60.30">
    <property type="entry name" value="sav2460 like domains"/>
    <property type="match status" value="2"/>
</dbReference>
<dbReference type="InterPro" id="IPR051324">
    <property type="entry name" value="Stress/Tellurium_Resist"/>
</dbReference>
<sequence>MTITLIKGQKVDLTKTNPLLKSVIVGMGWEAVPDVDIDFSSFLLAGNAKVTQDSDLIFYGNPAGPNQCVSVRSQAVNLAGILDKAQLEIHFKNIPDQYERISFSLTIYDGEQRSQSFAKVRNTYIRIMDPASNQEIIRFNIDTPFSVETAIVVGEIYKHQGEWKFNSIASGFSGGLEALCSSYGIEVQEESVSSPTPEPPKSTPLPPTPAPPPVNLSKIELKKRGDKINLQKGAGPLGEIVVNLNWSQGKKDLFGSAKRIDLDLGCLFELQDGYKGVIQALGKRFGSLDYEPYIALDGDDRTGLVKTGENLRINGKYLSEIKRILVFAYIYDGVANWAQADGVVTIKQSGGPDIEVRLDEHNDRQVMCGIALITNENNQTFSVEKLIHYTSGHKELDRAFDWNMRWTTASK</sequence>
<proteinExistence type="predicted"/>
<accession>A0ABT9FUA8</accession>
<feature type="compositionally biased region" description="Pro residues" evidence="1">
    <location>
        <begin position="196"/>
        <end position="214"/>
    </location>
</feature>
<protein>
    <submittedName>
        <fullName evidence="3">TerD domain-containing protein</fullName>
    </submittedName>
</protein>
<gene>
    <name evidence="3" type="ORF">OIN60_14930</name>
</gene>
<comment type="caution">
    <text evidence="3">The sequence shown here is derived from an EMBL/GenBank/DDBJ whole genome shotgun (WGS) entry which is preliminary data.</text>
</comment>
<name>A0ABT9FUA8_9BACL</name>
<dbReference type="Proteomes" id="UP001241848">
    <property type="component" value="Unassembled WGS sequence"/>
</dbReference>
<dbReference type="Pfam" id="PF02342">
    <property type="entry name" value="TerD"/>
    <property type="match status" value="1"/>
</dbReference>
<dbReference type="PANTHER" id="PTHR32097">
    <property type="entry name" value="CAMP-BINDING PROTEIN 1-RELATED"/>
    <property type="match status" value="1"/>
</dbReference>
<feature type="region of interest" description="Disordered" evidence="1">
    <location>
        <begin position="189"/>
        <end position="214"/>
    </location>
</feature>
<keyword evidence="4" id="KW-1185">Reference proteome</keyword>
<dbReference type="RefSeq" id="WP_305755669.1">
    <property type="nucleotide sequence ID" value="NZ_JAPCKK010000017.1"/>
</dbReference>
<reference evidence="3 4" key="1">
    <citation type="submission" date="2022-10" db="EMBL/GenBank/DDBJ databases">
        <title>Paenibacillus description and whole genome data of maize root bacterial community.</title>
        <authorList>
            <person name="Marton D."/>
            <person name="Farkas M."/>
            <person name="Cserhati M."/>
        </authorList>
    </citation>
    <scope>NUCLEOTIDE SEQUENCE [LARGE SCALE GENOMIC DNA]</scope>
    <source>
        <strain evidence="3 4">P96</strain>
    </source>
</reference>
<evidence type="ECO:0000313" key="4">
    <source>
        <dbReference type="Proteomes" id="UP001241848"/>
    </source>
</evidence>
<dbReference type="PIRSF" id="PIRSF037118">
    <property type="entry name" value="Tellurite_resistance_TerA"/>
    <property type="match status" value="1"/>
</dbReference>